<evidence type="ECO:0000259" key="1">
    <source>
        <dbReference type="Pfam" id="PF14908"/>
    </source>
</evidence>
<evidence type="ECO:0000313" key="3">
    <source>
        <dbReference type="EMBL" id="JAT39580.1"/>
    </source>
</evidence>
<organism evidence="3">
    <name type="scientific">Graphocephala atropunctata</name>
    <dbReference type="NCBI Taxonomy" id="36148"/>
    <lineage>
        <taxon>Eukaryota</taxon>
        <taxon>Metazoa</taxon>
        <taxon>Ecdysozoa</taxon>
        <taxon>Arthropoda</taxon>
        <taxon>Hexapoda</taxon>
        <taxon>Insecta</taxon>
        <taxon>Pterygota</taxon>
        <taxon>Neoptera</taxon>
        <taxon>Paraneoptera</taxon>
        <taxon>Hemiptera</taxon>
        <taxon>Auchenorrhyncha</taxon>
        <taxon>Membracoidea</taxon>
        <taxon>Cicadellidae</taxon>
        <taxon>Cicadellinae</taxon>
        <taxon>Cicadellini</taxon>
        <taxon>Graphocephala</taxon>
    </lineage>
</organism>
<feature type="non-terminal residue" evidence="3">
    <location>
        <position position="1"/>
    </location>
</feature>
<evidence type="ECO:0000259" key="2">
    <source>
        <dbReference type="Pfam" id="PF18289"/>
    </source>
</evidence>
<dbReference type="Pfam" id="PF14908">
    <property type="entry name" value="HU-CCDC81_euk_1"/>
    <property type="match status" value="1"/>
</dbReference>
<dbReference type="AlphaFoldDB" id="A0A1B6MUI1"/>
<dbReference type="GO" id="GO:0005815">
    <property type="term" value="C:microtubule organizing center"/>
    <property type="evidence" value="ECO:0007669"/>
    <property type="project" value="TreeGrafter"/>
</dbReference>
<dbReference type="EMBL" id="GEBQ01000397">
    <property type="protein sequence ID" value="JAT39580.1"/>
    <property type="molecule type" value="Transcribed_RNA"/>
</dbReference>
<protein>
    <submittedName>
        <fullName evidence="3">Uncharacterized protein</fullName>
    </submittedName>
</protein>
<dbReference type="InterPro" id="IPR026295">
    <property type="entry name" value="CCD81"/>
</dbReference>
<name>A0A1B6MUI1_9HEMI</name>
<dbReference type="Pfam" id="PF18289">
    <property type="entry name" value="HU-CCDC81_euk_2"/>
    <property type="match status" value="1"/>
</dbReference>
<accession>A0A1B6MUI1</accession>
<reference evidence="3" key="1">
    <citation type="submission" date="2015-11" db="EMBL/GenBank/DDBJ databases">
        <title>De novo transcriptome assembly of four potential Pierce s Disease insect vectors from Arizona vineyards.</title>
        <authorList>
            <person name="Tassone E.E."/>
        </authorList>
    </citation>
    <scope>NUCLEOTIDE SEQUENCE</scope>
</reference>
<proteinExistence type="predicted"/>
<dbReference type="InterPro" id="IPR040673">
    <property type="entry name" value="CCDC81_HU_dom_2"/>
</dbReference>
<gene>
    <name evidence="3" type="ORF">g.3584</name>
</gene>
<feature type="domain" description="CCDC81 HU" evidence="1">
    <location>
        <begin position="1"/>
        <end position="55"/>
    </location>
</feature>
<sequence>IEAYLYKHKGVVVPGLGTFTLSEWALNTGLGKPLIICRPAFFLAETLVQSFAIKQRQVYAANNVACHMIHYGGVASLAGLDRSMVKVCVQEVTQALKRLLWENKDVRLSLGVIGQLSICDKQVGMDYRGELLDKMRGLTERRRLTLKPVYPWSPKRILD</sequence>
<dbReference type="InterPro" id="IPR028034">
    <property type="entry name" value="HU-CCDC81"/>
</dbReference>
<feature type="domain" description="CCDC81 HU" evidence="2">
    <location>
        <begin position="69"/>
        <end position="137"/>
    </location>
</feature>
<dbReference type="PANTHER" id="PTHR14362:SF2">
    <property type="entry name" value="COILED-COIL DOMAIN-CONTAINING PROTEIN 81"/>
    <property type="match status" value="1"/>
</dbReference>
<dbReference type="PANTHER" id="PTHR14362">
    <property type="entry name" value="COILED-COIL DOMAIN-CONTAINING PROTEIN 81"/>
    <property type="match status" value="1"/>
</dbReference>